<dbReference type="InterPro" id="IPR027417">
    <property type="entry name" value="P-loop_NTPase"/>
</dbReference>
<dbReference type="GO" id="GO:0016887">
    <property type="term" value="F:ATP hydrolysis activity"/>
    <property type="evidence" value="ECO:0007669"/>
    <property type="project" value="InterPro"/>
</dbReference>
<dbReference type="Pfam" id="PF13304">
    <property type="entry name" value="AAA_21"/>
    <property type="match status" value="1"/>
</dbReference>
<proteinExistence type="predicted"/>
<dbReference type="GO" id="GO:0005524">
    <property type="term" value="F:ATP binding"/>
    <property type="evidence" value="ECO:0007669"/>
    <property type="project" value="InterPro"/>
</dbReference>
<dbReference type="GO" id="GO:0009432">
    <property type="term" value="P:SOS response"/>
    <property type="evidence" value="ECO:0007669"/>
    <property type="project" value="UniProtKB-KW"/>
</dbReference>
<dbReference type="Proteomes" id="UP000183413">
    <property type="component" value="Unassembled WGS sequence"/>
</dbReference>
<dbReference type="PANTHER" id="PTHR32182:SF22">
    <property type="entry name" value="ATP-DEPENDENT ENDONUCLEASE, OLD FAMILY-RELATED"/>
    <property type="match status" value="1"/>
</dbReference>
<sequence length="388" mass="43185">MITRIEIDGFKSFLDFELDVPPFLALVGPNASGKSNLFDAIEYHQDAWISPSEALLNARRGRPQENLHRARDGHPVAELRVVARFLLRLPDGLVAVESAEGVGLRDGIPVAKLSHFEFLDVKEAGLPDAVRDHESRTVRVALGSDVDRLPAGLMVTVEEEMQQVREYVPDPRAMRTLANLADRRPLRTDGGNLAAVLGRMSSSEALDDLMVDLAALVPDVREIRTELDEKRQEWSFDLVFEGQGSVPSTLLSDGTLRVLGLLAALHDPDHSGVLLVEEIENGLHPGRLAELLRRIQERVTDLNDPESLERPLRQVIITSHSPVVVSELYRTRPESLVFLDTAVRVDPDKERVSRVTVAKPVRDEGEPGTFVSPRQVRKYLGTVRQDEL</sequence>
<keyword evidence="1" id="KW-0742">SOS response</keyword>
<evidence type="ECO:0000259" key="2">
    <source>
        <dbReference type="Pfam" id="PF13304"/>
    </source>
</evidence>
<dbReference type="PANTHER" id="PTHR32182">
    <property type="entry name" value="DNA REPLICATION AND REPAIR PROTEIN RECF"/>
    <property type="match status" value="1"/>
</dbReference>
<dbReference type="SUPFAM" id="SSF52540">
    <property type="entry name" value="P-loop containing nucleoside triphosphate hydrolases"/>
    <property type="match status" value="1"/>
</dbReference>
<evidence type="ECO:0000256" key="1">
    <source>
        <dbReference type="ARBA" id="ARBA00023236"/>
    </source>
</evidence>
<dbReference type="GO" id="GO:0000731">
    <property type="term" value="P:DNA synthesis involved in DNA repair"/>
    <property type="evidence" value="ECO:0007669"/>
    <property type="project" value="TreeGrafter"/>
</dbReference>
<dbReference type="InterPro" id="IPR014555">
    <property type="entry name" value="RecF-like"/>
</dbReference>
<dbReference type="InParanoid" id="A0A1I4VVJ2"/>
<feature type="domain" description="ATPase AAA-type core" evidence="2">
    <location>
        <begin position="23"/>
        <end position="326"/>
    </location>
</feature>
<protein>
    <submittedName>
        <fullName evidence="3">Predicted ATPase</fullName>
    </submittedName>
</protein>
<keyword evidence="4" id="KW-1185">Reference proteome</keyword>
<keyword evidence="1" id="KW-0227">DNA damage</keyword>
<dbReference type="PIRSF" id="PIRSF029347">
    <property type="entry name" value="RecF"/>
    <property type="match status" value="1"/>
</dbReference>
<dbReference type="EMBL" id="FOVH01000001">
    <property type="protein sequence ID" value="SFN05029.1"/>
    <property type="molecule type" value="Genomic_DNA"/>
</dbReference>
<evidence type="ECO:0000313" key="4">
    <source>
        <dbReference type="Proteomes" id="UP000183413"/>
    </source>
</evidence>
<organism evidence="3 4">
    <name type="scientific">Actinomadura madurae</name>
    <dbReference type="NCBI Taxonomy" id="1993"/>
    <lineage>
        <taxon>Bacteria</taxon>
        <taxon>Bacillati</taxon>
        <taxon>Actinomycetota</taxon>
        <taxon>Actinomycetes</taxon>
        <taxon>Streptosporangiales</taxon>
        <taxon>Thermomonosporaceae</taxon>
        <taxon>Actinomadura</taxon>
    </lineage>
</organism>
<dbReference type="GO" id="GO:0006302">
    <property type="term" value="P:double-strand break repair"/>
    <property type="evidence" value="ECO:0007669"/>
    <property type="project" value="InterPro"/>
</dbReference>
<evidence type="ECO:0000313" key="3">
    <source>
        <dbReference type="EMBL" id="SFN05029.1"/>
    </source>
</evidence>
<dbReference type="STRING" id="1993.SAMN04489713_10133"/>
<reference evidence="3 4" key="1">
    <citation type="submission" date="2016-10" db="EMBL/GenBank/DDBJ databases">
        <authorList>
            <person name="de Groot N.N."/>
        </authorList>
    </citation>
    <scope>NUCLEOTIDE SEQUENCE [LARGE SCALE GENOMIC DNA]</scope>
    <source>
        <strain evidence="3 4">DSM 43067</strain>
    </source>
</reference>
<dbReference type="Gene3D" id="3.40.50.300">
    <property type="entry name" value="P-loop containing nucleotide triphosphate hydrolases"/>
    <property type="match status" value="2"/>
</dbReference>
<dbReference type="AlphaFoldDB" id="A0A1I4VVJ2"/>
<dbReference type="InterPro" id="IPR003959">
    <property type="entry name" value="ATPase_AAA_core"/>
</dbReference>
<dbReference type="eggNOG" id="COG4637">
    <property type="taxonomic scope" value="Bacteria"/>
</dbReference>
<gene>
    <name evidence="3" type="ORF">SAMN04489713_10133</name>
</gene>
<name>A0A1I4VVJ2_9ACTN</name>
<accession>A0A1I4VVJ2</accession>